<keyword evidence="1" id="KW-0812">Transmembrane</keyword>
<feature type="non-terminal residue" evidence="2">
    <location>
        <position position="108"/>
    </location>
</feature>
<evidence type="ECO:0000313" key="3">
    <source>
        <dbReference type="Proteomes" id="UP001597045"/>
    </source>
</evidence>
<keyword evidence="3" id="KW-1185">Reference proteome</keyword>
<sequence>MSKGVLRLATRESLRTAQSACRVVGAVGVAVFAMCFVDLLSMTLDPDRSTLTFDLVVMGGTALVVAVCVYLVSAFGARETVVPDDTGEWLAPVGEVPDEGGFRRVRAV</sequence>
<name>A0ABW3MI52_9PSEU</name>
<proteinExistence type="predicted"/>
<accession>A0ABW3MI52</accession>
<comment type="caution">
    <text evidence="2">The sequence shown here is derived from an EMBL/GenBank/DDBJ whole genome shotgun (WGS) entry which is preliminary data.</text>
</comment>
<gene>
    <name evidence="2" type="ORF">ACFQ1S_32145</name>
</gene>
<feature type="transmembrane region" description="Helical" evidence="1">
    <location>
        <begin position="51"/>
        <end position="72"/>
    </location>
</feature>
<dbReference type="Proteomes" id="UP001597045">
    <property type="component" value="Unassembled WGS sequence"/>
</dbReference>
<reference evidence="3" key="1">
    <citation type="journal article" date="2019" name="Int. J. Syst. Evol. Microbiol.">
        <title>The Global Catalogue of Microorganisms (GCM) 10K type strain sequencing project: providing services to taxonomists for standard genome sequencing and annotation.</title>
        <authorList>
            <consortium name="The Broad Institute Genomics Platform"/>
            <consortium name="The Broad Institute Genome Sequencing Center for Infectious Disease"/>
            <person name="Wu L."/>
            <person name="Ma J."/>
        </authorList>
    </citation>
    <scope>NUCLEOTIDE SEQUENCE [LARGE SCALE GENOMIC DNA]</scope>
    <source>
        <strain evidence="3">JCM 31486</strain>
    </source>
</reference>
<evidence type="ECO:0000313" key="2">
    <source>
        <dbReference type="EMBL" id="MFD1049857.1"/>
    </source>
</evidence>
<protein>
    <submittedName>
        <fullName evidence="2">Uncharacterized protein</fullName>
    </submittedName>
</protein>
<evidence type="ECO:0000256" key="1">
    <source>
        <dbReference type="SAM" id="Phobius"/>
    </source>
</evidence>
<feature type="transmembrane region" description="Helical" evidence="1">
    <location>
        <begin position="20"/>
        <end position="39"/>
    </location>
</feature>
<organism evidence="2 3">
    <name type="scientific">Kibdelosporangium lantanae</name>
    <dbReference type="NCBI Taxonomy" id="1497396"/>
    <lineage>
        <taxon>Bacteria</taxon>
        <taxon>Bacillati</taxon>
        <taxon>Actinomycetota</taxon>
        <taxon>Actinomycetes</taxon>
        <taxon>Pseudonocardiales</taxon>
        <taxon>Pseudonocardiaceae</taxon>
        <taxon>Kibdelosporangium</taxon>
    </lineage>
</organism>
<keyword evidence="1" id="KW-0472">Membrane</keyword>
<keyword evidence="1" id="KW-1133">Transmembrane helix</keyword>
<dbReference type="EMBL" id="JBHTIS010002444">
    <property type="protein sequence ID" value="MFD1049857.1"/>
    <property type="molecule type" value="Genomic_DNA"/>
</dbReference>